<dbReference type="EMBL" id="JANPWB010000010">
    <property type="protein sequence ID" value="KAJ1134036.1"/>
    <property type="molecule type" value="Genomic_DNA"/>
</dbReference>
<feature type="compositionally biased region" description="Basic and acidic residues" evidence="1">
    <location>
        <begin position="48"/>
        <end position="63"/>
    </location>
</feature>
<feature type="compositionally biased region" description="Basic and acidic residues" evidence="1">
    <location>
        <begin position="86"/>
        <end position="95"/>
    </location>
</feature>
<proteinExistence type="predicted"/>
<feature type="region of interest" description="Disordered" evidence="1">
    <location>
        <begin position="39"/>
        <end position="115"/>
    </location>
</feature>
<evidence type="ECO:0000256" key="1">
    <source>
        <dbReference type="SAM" id="MobiDB-lite"/>
    </source>
</evidence>
<dbReference type="Proteomes" id="UP001066276">
    <property type="component" value="Chromosome 6"/>
</dbReference>
<accession>A0AAV7Q353</accession>
<organism evidence="2 3">
    <name type="scientific">Pleurodeles waltl</name>
    <name type="common">Iberian ribbed newt</name>
    <dbReference type="NCBI Taxonomy" id="8319"/>
    <lineage>
        <taxon>Eukaryota</taxon>
        <taxon>Metazoa</taxon>
        <taxon>Chordata</taxon>
        <taxon>Craniata</taxon>
        <taxon>Vertebrata</taxon>
        <taxon>Euteleostomi</taxon>
        <taxon>Amphibia</taxon>
        <taxon>Batrachia</taxon>
        <taxon>Caudata</taxon>
        <taxon>Salamandroidea</taxon>
        <taxon>Salamandridae</taxon>
        <taxon>Pleurodelinae</taxon>
        <taxon>Pleurodeles</taxon>
    </lineage>
</organism>
<sequence>MCPGGTLEHRTVRSKEYFWIIPGLKVERANKEHTCCWDDAGAQQKMPESGKEDTGLVDTRSHEEEDVGLVKRKTRDPNNGPGRHNRSWEQTKDTQRPSTLATSRRDVASQGMVLL</sequence>
<protein>
    <submittedName>
        <fullName evidence="2">Uncharacterized protein</fullName>
    </submittedName>
</protein>
<gene>
    <name evidence="2" type="ORF">NDU88_000502</name>
</gene>
<reference evidence="2" key="1">
    <citation type="journal article" date="2022" name="bioRxiv">
        <title>Sequencing and chromosome-scale assembly of the giantPleurodeles waltlgenome.</title>
        <authorList>
            <person name="Brown T."/>
            <person name="Elewa A."/>
            <person name="Iarovenko S."/>
            <person name="Subramanian E."/>
            <person name="Araus A.J."/>
            <person name="Petzold A."/>
            <person name="Susuki M."/>
            <person name="Suzuki K.-i.T."/>
            <person name="Hayashi T."/>
            <person name="Toyoda A."/>
            <person name="Oliveira C."/>
            <person name="Osipova E."/>
            <person name="Leigh N.D."/>
            <person name="Simon A."/>
            <person name="Yun M.H."/>
        </authorList>
    </citation>
    <scope>NUCLEOTIDE SEQUENCE</scope>
    <source>
        <strain evidence="2">20211129_DDA</strain>
        <tissue evidence="2">Liver</tissue>
    </source>
</reference>
<keyword evidence="3" id="KW-1185">Reference proteome</keyword>
<evidence type="ECO:0000313" key="2">
    <source>
        <dbReference type="EMBL" id="KAJ1134036.1"/>
    </source>
</evidence>
<evidence type="ECO:0000313" key="3">
    <source>
        <dbReference type="Proteomes" id="UP001066276"/>
    </source>
</evidence>
<name>A0AAV7Q353_PLEWA</name>
<comment type="caution">
    <text evidence="2">The sequence shown here is derived from an EMBL/GenBank/DDBJ whole genome shotgun (WGS) entry which is preliminary data.</text>
</comment>
<dbReference type="AlphaFoldDB" id="A0AAV7Q353"/>